<dbReference type="AlphaFoldDB" id="A0A7L6N482"/>
<dbReference type="PANTHER" id="PTHR38456">
    <property type="entry name" value="CYCLIC DI-AMP RECEPTOR A"/>
    <property type="match status" value="1"/>
</dbReference>
<dbReference type="PANTHER" id="PTHR38456:SF1">
    <property type="entry name" value="CYCLIC DI-AMP RECEPTOR A"/>
    <property type="match status" value="1"/>
</dbReference>
<evidence type="ECO:0000313" key="1">
    <source>
        <dbReference type="EMBL" id="QLY40067.1"/>
    </source>
</evidence>
<organism evidence="1 2">
    <name type="scientific">Hujiaoplasma nucleasis</name>
    <dbReference type="NCBI Taxonomy" id="2725268"/>
    <lineage>
        <taxon>Bacteria</taxon>
        <taxon>Bacillati</taxon>
        <taxon>Mycoplasmatota</taxon>
        <taxon>Mollicutes</taxon>
        <taxon>Candidatus Izemoplasmatales</taxon>
        <taxon>Hujiaoplasmataceae</taxon>
        <taxon>Hujiaoplasma</taxon>
    </lineage>
</organism>
<dbReference type="InterPro" id="IPR015867">
    <property type="entry name" value="N-reg_PII/ATP_PRibTrfase_C"/>
</dbReference>
<accession>A0A7L6N482</accession>
<dbReference type="InterPro" id="IPR010375">
    <property type="entry name" value="CdAMP_rec"/>
</dbReference>
<dbReference type="SUPFAM" id="SSF54913">
    <property type="entry name" value="GlnB-like"/>
    <property type="match status" value="1"/>
</dbReference>
<dbReference type="KEGG" id="tbk:HF295_04005"/>
<name>A0A7L6N482_9MOLU</name>
<protein>
    <submittedName>
        <fullName evidence="1">Transcriptional regulator</fullName>
    </submittedName>
</protein>
<dbReference type="EMBL" id="CP051151">
    <property type="protein sequence ID" value="QLY40067.1"/>
    <property type="molecule type" value="Genomic_DNA"/>
</dbReference>
<dbReference type="Proteomes" id="UP000512167">
    <property type="component" value="Chromosome"/>
</dbReference>
<gene>
    <name evidence="1" type="ORF">HF295_04005</name>
</gene>
<proteinExistence type="predicted"/>
<dbReference type="RefSeq" id="WP_312032565.1">
    <property type="nucleotide sequence ID" value="NZ_CP051151.1"/>
</dbReference>
<dbReference type="InterPro" id="IPR011322">
    <property type="entry name" value="N-reg_PII-like_a/b"/>
</dbReference>
<reference evidence="1 2" key="1">
    <citation type="submission" date="2020-04" db="EMBL/GenBank/DDBJ databases">
        <authorList>
            <person name="Zheng R.K."/>
            <person name="Sun C.M."/>
        </authorList>
    </citation>
    <scope>NUCLEOTIDE SEQUENCE [LARGE SCALE GENOMIC DNA]</scope>
    <source>
        <strain evidence="2">zrk29</strain>
    </source>
</reference>
<evidence type="ECO:0000313" key="2">
    <source>
        <dbReference type="Proteomes" id="UP000512167"/>
    </source>
</evidence>
<dbReference type="Gene3D" id="3.30.70.120">
    <property type="match status" value="1"/>
</dbReference>
<sequence>MKLVMAVVSNDDANLVIKTLIQSDFFVTKLATTGGFLKSGNTTIIIGVQDDRMDECIELISEHSKQRTKLVPNAISSEFGIFSSTPVEVQVGGATIFVLDVEQFIKT</sequence>
<dbReference type="Pfam" id="PF06153">
    <property type="entry name" value="CdAMP_rec"/>
    <property type="match status" value="1"/>
</dbReference>
<keyword evidence="2" id="KW-1185">Reference proteome</keyword>